<evidence type="ECO:0000259" key="1">
    <source>
        <dbReference type="PROSITE" id="PS50181"/>
    </source>
</evidence>
<dbReference type="Pfam" id="PF00646">
    <property type="entry name" value="F-box"/>
    <property type="match status" value="1"/>
</dbReference>
<accession>E3NCI5</accession>
<dbReference type="OMA" id="QEYIVIN"/>
<dbReference type="PROSITE" id="PS50181">
    <property type="entry name" value="FBOX"/>
    <property type="match status" value="1"/>
</dbReference>
<name>E3NCI5_CAERE</name>
<feature type="domain" description="F-box" evidence="1">
    <location>
        <begin position="1"/>
        <end position="48"/>
    </location>
</feature>
<dbReference type="InParanoid" id="E3NCI5"/>
<dbReference type="HOGENOM" id="CLU_040220_3_0_1"/>
<keyword evidence="3" id="KW-1185">Reference proteome</keyword>
<dbReference type="EMBL" id="DS268597">
    <property type="protein sequence ID" value="EFO92838.1"/>
    <property type="molecule type" value="Genomic_DNA"/>
</dbReference>
<reference evidence="2" key="1">
    <citation type="submission" date="2007-07" db="EMBL/GenBank/DDBJ databases">
        <title>PCAP assembly of the Caenorhabditis remanei genome.</title>
        <authorList>
            <consortium name="The Caenorhabditis remanei Sequencing Consortium"/>
            <person name="Wilson R.K."/>
        </authorList>
    </citation>
    <scope>NUCLEOTIDE SEQUENCE [LARGE SCALE GENOMIC DNA]</scope>
    <source>
        <strain evidence="2">PB4641</strain>
    </source>
</reference>
<protein>
    <recommendedName>
        <fullName evidence="1">F-box domain-containing protein</fullName>
    </recommendedName>
</protein>
<evidence type="ECO:0000313" key="3">
    <source>
        <dbReference type="Proteomes" id="UP000008281"/>
    </source>
</evidence>
<dbReference type="InterPro" id="IPR001810">
    <property type="entry name" value="F-box_dom"/>
</dbReference>
<organism evidence="3">
    <name type="scientific">Caenorhabditis remanei</name>
    <name type="common">Caenorhabditis vulgaris</name>
    <dbReference type="NCBI Taxonomy" id="31234"/>
    <lineage>
        <taxon>Eukaryota</taxon>
        <taxon>Metazoa</taxon>
        <taxon>Ecdysozoa</taxon>
        <taxon>Nematoda</taxon>
        <taxon>Chromadorea</taxon>
        <taxon>Rhabditida</taxon>
        <taxon>Rhabditina</taxon>
        <taxon>Rhabditomorpha</taxon>
        <taxon>Rhabditoidea</taxon>
        <taxon>Rhabditidae</taxon>
        <taxon>Peloderinae</taxon>
        <taxon>Caenorhabditis</taxon>
    </lineage>
</organism>
<dbReference type="Proteomes" id="UP000008281">
    <property type="component" value="Unassembled WGS sequence"/>
</dbReference>
<dbReference type="AlphaFoldDB" id="E3NCI5"/>
<proteinExistence type="predicted"/>
<evidence type="ECO:0000313" key="2">
    <source>
        <dbReference type="EMBL" id="EFO92838.1"/>
    </source>
</evidence>
<sequence length="344" mass="39718">MKFLSFPTLVQREIFDTFDLSELLILSFCSKKLKYLIQAIQKHRLNKVGTVKYSLLSLVYIIVNAISHDSDKMLNLFIISDDDSEILPMEVFGMHRDVPICLDGPSHIYAYEKEQTGVIIEGIHTFLYQFFGPSPDYRVCTNNSQPPPNLKNINSSAIILPENITAEELENCFTASPKQEYIVINKETTYKLSPNSVIYDTDYLDLLRCDVDGEDVLFRFNGKSLTFSDSNLQNSTIIRFLNTWKSDRGFQNLKLLWIDVSPELFNFAGIMESVDIKQSDESFTLKWKQRSTTDARYRWNTADFSHHLMRSSDGVGASMTITQNHFYFVVWSEIENSEIMNHIK</sequence>
<gene>
    <name evidence="2" type="ORF">CRE_18196</name>
</gene>
<dbReference type="PANTHER" id="PTHR21503:SF8">
    <property type="entry name" value="F-BOX ASSOCIATED DOMAIN-CONTAINING PROTEIN-RELATED"/>
    <property type="match status" value="1"/>
</dbReference>
<dbReference type="PANTHER" id="PTHR21503">
    <property type="entry name" value="F-BOX-CONTAINING HYPOTHETICAL PROTEIN C.ELEGANS"/>
    <property type="match status" value="1"/>
</dbReference>